<name>A0ABT3IL19_9BACT</name>
<keyword evidence="3" id="KW-1185">Reference proteome</keyword>
<dbReference type="InterPro" id="IPR038653">
    <property type="entry name" value="Put_CMD_sf"/>
</dbReference>
<comment type="caution">
    <text evidence="2">The sequence shown here is derived from an EMBL/GenBank/DDBJ whole genome shotgun (WGS) entry which is preliminary data.</text>
</comment>
<feature type="domain" description="Putative carbohydrate metabolism" evidence="1">
    <location>
        <begin position="125"/>
        <end position="352"/>
    </location>
</feature>
<accession>A0ABT3IL19</accession>
<evidence type="ECO:0000313" key="3">
    <source>
        <dbReference type="Proteomes" id="UP001207742"/>
    </source>
</evidence>
<reference evidence="2 3" key="1">
    <citation type="submission" date="2022-10" db="EMBL/GenBank/DDBJ databases">
        <title>Chitinophaga nivalis PC15 sp. nov., isolated from Pyeongchang county, South Korea.</title>
        <authorList>
            <person name="Trinh H.N."/>
        </authorList>
    </citation>
    <scope>NUCLEOTIDE SEQUENCE [LARGE SCALE GENOMIC DNA]</scope>
    <source>
        <strain evidence="2 3">PC14</strain>
    </source>
</reference>
<dbReference type="InterPro" id="IPR025112">
    <property type="entry name" value="PCMD"/>
</dbReference>
<dbReference type="EMBL" id="JAPDNS010000001">
    <property type="protein sequence ID" value="MCW3484646.1"/>
    <property type="molecule type" value="Genomic_DNA"/>
</dbReference>
<dbReference type="Gene3D" id="2.60.120.890">
    <property type="entry name" value="BT2081, beta-jelly-roll domain"/>
    <property type="match status" value="1"/>
</dbReference>
<dbReference type="Pfam" id="PF13201">
    <property type="entry name" value="PCMD"/>
    <property type="match status" value="1"/>
</dbReference>
<sequence>MRMNVRQLCFAVATIGLLQSCIKDAPQNPEADIETFSVDKESLTANVFIEQSGGSIRLYLTDEAFKKGIKPEITVSAGARVTPASGDSLKFDVTGKRTYTVTSASGANTKVYTVQVVNIDSWKFDFENWKESQNYGFFHPIEADGSEIWSSGNLGVRLTGVTNKADFPLIPSTDAYFGKTSAELRTRAGNDFSASMDIHLFAGSLFLGNFDLFAALENPLKATQFGQPYKEIPTTFTGYYKYQPGPVFQDKDGKPVAGKLDQCSMYAVLYSGKDRLDATNILTSDRVIATAILQDGTAKADWTRFEVPFTFRRTASRNEPMMMAIVLSSSKEGDHYLGAPDSRLLVDNLEIIHE</sequence>
<dbReference type="RefSeq" id="WP_264730429.1">
    <property type="nucleotide sequence ID" value="NZ_JAPDNR010000001.1"/>
</dbReference>
<organism evidence="2 3">
    <name type="scientific">Chitinophaga nivalis</name>
    <dbReference type="NCBI Taxonomy" id="2991709"/>
    <lineage>
        <taxon>Bacteria</taxon>
        <taxon>Pseudomonadati</taxon>
        <taxon>Bacteroidota</taxon>
        <taxon>Chitinophagia</taxon>
        <taxon>Chitinophagales</taxon>
        <taxon>Chitinophagaceae</taxon>
        <taxon>Chitinophaga</taxon>
    </lineage>
</organism>
<dbReference type="PROSITE" id="PS51257">
    <property type="entry name" value="PROKAR_LIPOPROTEIN"/>
    <property type="match status" value="1"/>
</dbReference>
<gene>
    <name evidence="2" type="ORF">OL497_12115</name>
</gene>
<evidence type="ECO:0000259" key="1">
    <source>
        <dbReference type="Pfam" id="PF13201"/>
    </source>
</evidence>
<evidence type="ECO:0000313" key="2">
    <source>
        <dbReference type="EMBL" id="MCW3484646.1"/>
    </source>
</evidence>
<dbReference type="Proteomes" id="UP001207742">
    <property type="component" value="Unassembled WGS sequence"/>
</dbReference>
<dbReference type="Gene3D" id="2.60.40.2340">
    <property type="match status" value="1"/>
</dbReference>
<protein>
    <submittedName>
        <fullName evidence="2">PCMD domain-containing protein</fullName>
    </submittedName>
</protein>
<proteinExistence type="predicted"/>